<protein>
    <submittedName>
        <fullName evidence="1">Uncharacterized protein</fullName>
    </submittedName>
</protein>
<dbReference type="GeneID" id="56136051"/>
<evidence type="ECO:0000313" key="2">
    <source>
        <dbReference type="Proteomes" id="UP000320799"/>
    </source>
</evidence>
<dbReference type="RefSeq" id="YP_009903775.1">
    <property type="nucleotide sequence ID" value="NC_049849.1"/>
</dbReference>
<dbReference type="KEGG" id="vg:56136051"/>
<name>A0A514CSY4_9CAUD</name>
<dbReference type="Proteomes" id="UP000320799">
    <property type="component" value="Segment"/>
</dbReference>
<keyword evidence="2" id="KW-1185">Reference proteome</keyword>
<accession>A0A514CSY4</accession>
<sequence>MNDELCNMFEADYMEAQDEIGNQADQSYWDHMFRRSDDDGQYEDYAIQWSYLLWLKGYNRSPELPDLE</sequence>
<evidence type="ECO:0000313" key="1">
    <source>
        <dbReference type="EMBL" id="QDH83576.1"/>
    </source>
</evidence>
<dbReference type="EMBL" id="MN094788">
    <property type="protein sequence ID" value="QDH83576.1"/>
    <property type="molecule type" value="Genomic_DNA"/>
</dbReference>
<organism evidence="1 2">
    <name type="scientific">Achromobacter phage Motura</name>
    <dbReference type="NCBI Taxonomy" id="2591403"/>
    <lineage>
        <taxon>Viruses</taxon>
        <taxon>Duplodnaviria</taxon>
        <taxon>Heunggongvirae</taxon>
        <taxon>Uroviricota</taxon>
        <taxon>Caudoviricetes</taxon>
        <taxon>Moturavirus</taxon>
        <taxon>Moturavirus motura</taxon>
    </lineage>
</organism>
<reference evidence="1 2" key="1">
    <citation type="submission" date="2019-06" db="EMBL/GenBank/DDBJ databases">
        <authorList>
            <person name="Kincaid V.D."/>
            <person name="Fuller A."/>
            <person name="Hodges K."/>
            <person name="Bansal M."/>
            <person name="Essig J."/>
            <person name="Johnson A."/>
        </authorList>
    </citation>
    <scope>NUCLEOTIDE SEQUENCE [LARGE SCALE GENOMIC DNA]</scope>
</reference>
<proteinExistence type="predicted"/>